<evidence type="ECO:0000313" key="6">
    <source>
        <dbReference type="Proteomes" id="UP000799538"/>
    </source>
</evidence>
<keyword evidence="3" id="KW-0813">Transport</keyword>
<accession>A0A6A6G206</accession>
<dbReference type="GO" id="GO:0005634">
    <property type="term" value="C:nucleus"/>
    <property type="evidence" value="ECO:0007669"/>
    <property type="project" value="UniProtKB-SubCell"/>
</dbReference>
<sequence length="988" mass="108929">MDPSEQAATLIKQLNDPSQARRANIISQQLQELQLSPDGWTIADKLLSTNDSVFQFYGALTFQIKVNRDVSTLDENDSRQILDRVMDRLVTCINDATPSRVTDKLWSVLGSFLTHAPRIWQDPLGEALLHLIGSDSKNTAVPLVHHVASLTMRQLRALLKLALILSEDLGSLDGNTLKTHEVEQALKRSSPVLSALVLEGISRDDSSGQLYGEALNVFSEWLLYGVNRWQRDVDVWSIYQHLGNAVVQSLYSPNFSLVFAAAESLSVAILNDPNAINKSQLNQMWPAIEHALQATEDSSIEERLPLLKLVGAWGKIMLEEILVQPTAPKFQPFFQIMTNQLFGIDWAEDGCDLLYIAMEFWAEFADQLDLEIGHDFTRIPKLDSNSVFDPMIQAFFDVLDRKDDQTMAEVDPDNVENWQRVRQDFAEYLVKLSELDLMPIYDICADQLEQAVGQNNWFRVESVLQILIDMAYDWESTPETLQGLGRIFSSGLFKHILDPAALGNMDLRMKRIVVRFIDSYSSFFQDEPKQIPDMLTLLMKMLEENVGTTPKLADLLAKCIASICSACREELTNMVQELSAFCGKTLATTGLTAYQRDKLYSAITFVVEALPREELKIEPLKGIIERLHADASLAKDVISSGQREAGEQLLVATFQCLAGVGKALHDRPRQVILDDDGDPAAQSTSSLNPWGGEAGEAIVRLILEILQCITLIPESGDAWEGACSVLRVGLSETMPGPFTFSPSLTSSFLSSMAPSTPRLEALLTTACAFVSSVSRSTTIRVPDEVSAILGSVSSIILSLDSPTSDPALAQLCVDFLERLLSRYSDVLFASPNLAAMVNFCLSALVSDTPMLKRTTAAFLAAIIALPQQLARNEIIPPAPGLVDYSQQIINDLLPHVASAIVHQLGGNAQRSELDAVSKVLRAFMMASPRAKTMLEVALNGSAFPETAKATPQQKRVFVSRVAMLRGGKGTTDAVKNFWAESKGTIGKF</sequence>
<dbReference type="PANTHER" id="PTHR12363">
    <property type="entry name" value="TRANSPORTIN 3 AND IMPORTIN 13"/>
    <property type="match status" value="1"/>
</dbReference>
<dbReference type="AlphaFoldDB" id="A0A6A6G206"/>
<dbReference type="OrthoDB" id="2016913at2759"/>
<dbReference type="Gene3D" id="1.25.10.10">
    <property type="entry name" value="Leucine-rich Repeat Variant"/>
    <property type="match status" value="1"/>
</dbReference>
<name>A0A6A6G206_9PEZI</name>
<keyword evidence="4" id="KW-0539">Nucleus</keyword>
<protein>
    <submittedName>
        <fullName evidence="5">Armadillo-type protein</fullName>
    </submittedName>
</protein>
<proteinExistence type="inferred from homology"/>
<gene>
    <name evidence="5" type="ORF">BDZ85DRAFT_40992</name>
</gene>
<reference evidence="6" key="1">
    <citation type="journal article" date="2020" name="Stud. Mycol.">
        <title>101 Dothideomycetes genomes: A test case for predicting lifestyles and emergence of pathogens.</title>
        <authorList>
            <person name="Haridas S."/>
            <person name="Albert R."/>
            <person name="Binder M."/>
            <person name="Bloem J."/>
            <person name="LaButti K."/>
            <person name="Salamov A."/>
            <person name="Andreopoulos B."/>
            <person name="Baker S."/>
            <person name="Barry K."/>
            <person name="Bills G."/>
            <person name="Bluhm B."/>
            <person name="Cannon C."/>
            <person name="Castanera R."/>
            <person name="Culley D."/>
            <person name="Daum C."/>
            <person name="Ezra D."/>
            <person name="Gonzalez J."/>
            <person name="Henrissat B."/>
            <person name="Kuo A."/>
            <person name="Liang C."/>
            <person name="Lipzen A."/>
            <person name="Lutzoni F."/>
            <person name="Magnuson J."/>
            <person name="Mondo S."/>
            <person name="Nolan M."/>
            <person name="Ohm R."/>
            <person name="Pangilinan J."/>
            <person name="Park H.-J."/>
            <person name="Ramirez L."/>
            <person name="Alfaro M."/>
            <person name="Sun H."/>
            <person name="Tritt A."/>
            <person name="Yoshinaga Y."/>
            <person name="Zwiers L.-H."/>
            <person name="Turgeon B."/>
            <person name="Goodwin S."/>
            <person name="Spatafora J."/>
            <person name="Crous P."/>
            <person name="Grigoriev I."/>
        </authorList>
    </citation>
    <scope>NUCLEOTIDE SEQUENCE [LARGE SCALE GENOMIC DNA]</scope>
    <source>
        <strain evidence="6">CECT 20119</strain>
    </source>
</reference>
<evidence type="ECO:0000256" key="1">
    <source>
        <dbReference type="ARBA" id="ARBA00004123"/>
    </source>
</evidence>
<keyword evidence="6" id="KW-1185">Reference proteome</keyword>
<evidence type="ECO:0000256" key="2">
    <source>
        <dbReference type="ARBA" id="ARBA00007991"/>
    </source>
</evidence>
<dbReference type="Proteomes" id="UP000799538">
    <property type="component" value="Unassembled WGS sequence"/>
</dbReference>
<comment type="similarity">
    <text evidence="2">Belongs to the importin beta family.</text>
</comment>
<dbReference type="InterPro" id="IPR051345">
    <property type="entry name" value="Importin_beta-like_NTR"/>
</dbReference>
<dbReference type="GO" id="GO:0005737">
    <property type="term" value="C:cytoplasm"/>
    <property type="evidence" value="ECO:0007669"/>
    <property type="project" value="TreeGrafter"/>
</dbReference>
<evidence type="ECO:0000313" key="5">
    <source>
        <dbReference type="EMBL" id="KAF2219765.1"/>
    </source>
</evidence>
<organism evidence="5 6">
    <name type="scientific">Elsinoe ampelina</name>
    <dbReference type="NCBI Taxonomy" id="302913"/>
    <lineage>
        <taxon>Eukaryota</taxon>
        <taxon>Fungi</taxon>
        <taxon>Dikarya</taxon>
        <taxon>Ascomycota</taxon>
        <taxon>Pezizomycotina</taxon>
        <taxon>Dothideomycetes</taxon>
        <taxon>Dothideomycetidae</taxon>
        <taxon>Myriangiales</taxon>
        <taxon>Elsinoaceae</taxon>
        <taxon>Elsinoe</taxon>
    </lineage>
</organism>
<dbReference type="EMBL" id="ML992515">
    <property type="protein sequence ID" value="KAF2219765.1"/>
    <property type="molecule type" value="Genomic_DNA"/>
</dbReference>
<comment type="subcellular location">
    <subcellularLocation>
        <location evidence="1">Nucleus</location>
    </subcellularLocation>
</comment>
<dbReference type="SUPFAM" id="SSF48371">
    <property type="entry name" value="ARM repeat"/>
    <property type="match status" value="1"/>
</dbReference>
<dbReference type="GO" id="GO:0006606">
    <property type="term" value="P:protein import into nucleus"/>
    <property type="evidence" value="ECO:0007669"/>
    <property type="project" value="TreeGrafter"/>
</dbReference>
<evidence type="ECO:0000256" key="3">
    <source>
        <dbReference type="ARBA" id="ARBA00022448"/>
    </source>
</evidence>
<dbReference type="PANTHER" id="PTHR12363:SF33">
    <property type="entry name" value="IMPORTIN-13"/>
    <property type="match status" value="1"/>
</dbReference>
<evidence type="ECO:0000256" key="4">
    <source>
        <dbReference type="ARBA" id="ARBA00023242"/>
    </source>
</evidence>
<dbReference type="InterPro" id="IPR011989">
    <property type="entry name" value="ARM-like"/>
</dbReference>
<dbReference type="InterPro" id="IPR016024">
    <property type="entry name" value="ARM-type_fold"/>
</dbReference>